<gene>
    <name evidence="2" type="ORF">BpHYR1_048095</name>
</gene>
<evidence type="ECO:0000313" key="3">
    <source>
        <dbReference type="Proteomes" id="UP000276133"/>
    </source>
</evidence>
<dbReference type="AlphaFoldDB" id="A0A3M7S970"/>
<name>A0A3M7S970_BRAPC</name>
<protein>
    <submittedName>
        <fullName evidence="2">Uncharacterized protein</fullName>
    </submittedName>
</protein>
<keyword evidence="3" id="KW-1185">Reference proteome</keyword>
<feature type="chain" id="PRO_5017990191" evidence="1">
    <location>
        <begin position="21"/>
        <end position="108"/>
    </location>
</feature>
<comment type="caution">
    <text evidence="2">The sequence shown here is derived from an EMBL/GenBank/DDBJ whole genome shotgun (WGS) entry which is preliminary data.</text>
</comment>
<dbReference type="Proteomes" id="UP000276133">
    <property type="component" value="Unassembled WGS sequence"/>
</dbReference>
<keyword evidence="1" id="KW-0732">Signal</keyword>
<dbReference type="EMBL" id="REGN01001815">
    <property type="protein sequence ID" value="RNA32346.1"/>
    <property type="molecule type" value="Genomic_DNA"/>
</dbReference>
<sequence>MWALFQQYLALLIQMKLLSSFHKIYFQIDSKIIYYLEIILGKGIIGPRGKIKENFGILFNCLLEIKKPLKNRFNSQNKNSVRANAPSEKIDKGLGLYMQIELFLFLFL</sequence>
<reference evidence="2 3" key="1">
    <citation type="journal article" date="2018" name="Sci. Rep.">
        <title>Genomic signatures of local adaptation to the degree of environmental predictability in rotifers.</title>
        <authorList>
            <person name="Franch-Gras L."/>
            <person name="Hahn C."/>
            <person name="Garcia-Roger E.M."/>
            <person name="Carmona M.J."/>
            <person name="Serra M."/>
            <person name="Gomez A."/>
        </authorList>
    </citation>
    <scope>NUCLEOTIDE SEQUENCE [LARGE SCALE GENOMIC DNA]</scope>
    <source>
        <strain evidence="2">HYR1</strain>
    </source>
</reference>
<feature type="signal peptide" evidence="1">
    <location>
        <begin position="1"/>
        <end position="20"/>
    </location>
</feature>
<evidence type="ECO:0000256" key="1">
    <source>
        <dbReference type="SAM" id="SignalP"/>
    </source>
</evidence>
<accession>A0A3M7S970</accession>
<proteinExistence type="predicted"/>
<organism evidence="2 3">
    <name type="scientific">Brachionus plicatilis</name>
    <name type="common">Marine rotifer</name>
    <name type="synonym">Brachionus muelleri</name>
    <dbReference type="NCBI Taxonomy" id="10195"/>
    <lineage>
        <taxon>Eukaryota</taxon>
        <taxon>Metazoa</taxon>
        <taxon>Spiralia</taxon>
        <taxon>Gnathifera</taxon>
        <taxon>Rotifera</taxon>
        <taxon>Eurotatoria</taxon>
        <taxon>Monogononta</taxon>
        <taxon>Pseudotrocha</taxon>
        <taxon>Ploima</taxon>
        <taxon>Brachionidae</taxon>
        <taxon>Brachionus</taxon>
    </lineage>
</organism>
<evidence type="ECO:0000313" key="2">
    <source>
        <dbReference type="EMBL" id="RNA32346.1"/>
    </source>
</evidence>